<feature type="region of interest" description="Disordered" evidence="1">
    <location>
        <begin position="35"/>
        <end position="66"/>
    </location>
</feature>
<evidence type="ECO:0000313" key="2">
    <source>
        <dbReference type="EMBL" id="GAA4391538.1"/>
    </source>
</evidence>
<proteinExistence type="predicted"/>
<dbReference type="RefSeq" id="WP_344994724.1">
    <property type="nucleotide sequence ID" value="NZ_BAABFR010000026.1"/>
</dbReference>
<evidence type="ECO:0000313" key="3">
    <source>
        <dbReference type="Proteomes" id="UP001500635"/>
    </source>
</evidence>
<name>A0ABP8JJG6_9ACTN</name>
<organism evidence="2 3">
    <name type="scientific">Tsukamurella soli</name>
    <dbReference type="NCBI Taxonomy" id="644556"/>
    <lineage>
        <taxon>Bacteria</taxon>
        <taxon>Bacillati</taxon>
        <taxon>Actinomycetota</taxon>
        <taxon>Actinomycetes</taxon>
        <taxon>Mycobacteriales</taxon>
        <taxon>Tsukamurellaceae</taxon>
        <taxon>Tsukamurella</taxon>
    </lineage>
</organism>
<gene>
    <name evidence="2" type="ORF">GCM10023147_20510</name>
</gene>
<comment type="caution">
    <text evidence="2">The sequence shown here is derived from an EMBL/GenBank/DDBJ whole genome shotgun (WGS) entry which is preliminary data.</text>
</comment>
<reference evidence="3" key="1">
    <citation type="journal article" date="2019" name="Int. J. Syst. Evol. Microbiol.">
        <title>The Global Catalogue of Microorganisms (GCM) 10K type strain sequencing project: providing services to taxonomists for standard genome sequencing and annotation.</title>
        <authorList>
            <consortium name="The Broad Institute Genomics Platform"/>
            <consortium name="The Broad Institute Genome Sequencing Center for Infectious Disease"/>
            <person name="Wu L."/>
            <person name="Ma J."/>
        </authorList>
    </citation>
    <scope>NUCLEOTIDE SEQUENCE [LARGE SCALE GENOMIC DNA]</scope>
    <source>
        <strain evidence="3">JCM 17688</strain>
    </source>
</reference>
<evidence type="ECO:0000256" key="1">
    <source>
        <dbReference type="SAM" id="MobiDB-lite"/>
    </source>
</evidence>
<keyword evidence="3" id="KW-1185">Reference proteome</keyword>
<feature type="compositionally biased region" description="Basic and acidic residues" evidence="1">
    <location>
        <begin position="35"/>
        <end position="45"/>
    </location>
</feature>
<dbReference type="Proteomes" id="UP001500635">
    <property type="component" value="Unassembled WGS sequence"/>
</dbReference>
<dbReference type="EMBL" id="BAABFR010000026">
    <property type="protein sequence ID" value="GAA4391538.1"/>
    <property type="molecule type" value="Genomic_DNA"/>
</dbReference>
<accession>A0ABP8JJG6</accession>
<sequence>MKPEERGEVAARVLALAREFHTMPDQIKVTREKADEAQKNLDRARARSRVKAPIIDPEDPERRRKLTAEDRDAYVVLDTEDEFDAWLVANAAHEYQKDRVRARDKELSALQTLQADARQEMRILG</sequence>
<protein>
    <submittedName>
        <fullName evidence="2">Uncharacterized protein</fullName>
    </submittedName>
</protein>